<evidence type="ECO:0000256" key="1">
    <source>
        <dbReference type="SAM" id="Phobius"/>
    </source>
</evidence>
<comment type="caution">
    <text evidence="2">The sequence shown here is derived from an EMBL/GenBank/DDBJ whole genome shotgun (WGS) entry which is preliminary data.</text>
</comment>
<reference evidence="2 3" key="1">
    <citation type="submission" date="2020-08" db="EMBL/GenBank/DDBJ databases">
        <title>Sequencing the genomes of 1000 actinobacteria strains.</title>
        <authorList>
            <person name="Klenk H.-P."/>
        </authorList>
    </citation>
    <scope>NUCLEOTIDE SEQUENCE [LARGE SCALE GENOMIC DNA]</scope>
    <source>
        <strain evidence="2 3">DSM 22826</strain>
    </source>
</reference>
<dbReference type="Proteomes" id="UP000523000">
    <property type="component" value="Unassembled WGS sequence"/>
</dbReference>
<evidence type="ECO:0000313" key="3">
    <source>
        <dbReference type="Proteomes" id="UP000523000"/>
    </source>
</evidence>
<protein>
    <submittedName>
        <fullName evidence="2">Uncharacterized protein</fullName>
    </submittedName>
</protein>
<sequence>MCQGQVDDVGVSMLGIIATLFLGPLSLFGGWQAAGSMTGATPGAATSALAPAAP</sequence>
<dbReference type="EMBL" id="JACHVS010000001">
    <property type="protein sequence ID" value="MBB2994070.1"/>
    <property type="molecule type" value="Genomic_DNA"/>
</dbReference>
<keyword evidence="1" id="KW-1133">Transmembrane helix</keyword>
<keyword evidence="1" id="KW-0472">Membrane</keyword>
<feature type="transmembrane region" description="Helical" evidence="1">
    <location>
        <begin position="12"/>
        <end position="31"/>
    </location>
</feature>
<evidence type="ECO:0000313" key="2">
    <source>
        <dbReference type="EMBL" id="MBB2994070.1"/>
    </source>
</evidence>
<dbReference type="AlphaFoldDB" id="A0A839QDT9"/>
<keyword evidence="1" id="KW-0812">Transmembrane</keyword>
<accession>A0A839QDT9</accession>
<keyword evidence="3" id="KW-1185">Reference proteome</keyword>
<dbReference type="RefSeq" id="WP_183509438.1">
    <property type="nucleotide sequence ID" value="NZ_JACHVS010000001.1"/>
</dbReference>
<gene>
    <name evidence="2" type="ORF">E9229_000261</name>
</gene>
<organism evidence="2 3">
    <name type="scientific">Paeniglutamicibacter cryotolerans</name>
    <dbReference type="NCBI Taxonomy" id="670079"/>
    <lineage>
        <taxon>Bacteria</taxon>
        <taxon>Bacillati</taxon>
        <taxon>Actinomycetota</taxon>
        <taxon>Actinomycetes</taxon>
        <taxon>Micrococcales</taxon>
        <taxon>Micrococcaceae</taxon>
        <taxon>Paeniglutamicibacter</taxon>
    </lineage>
</organism>
<name>A0A839QDT9_9MICC</name>
<proteinExistence type="predicted"/>